<dbReference type="EMBL" id="OU015569">
    <property type="protein sequence ID" value="CAG5098419.1"/>
    <property type="molecule type" value="Genomic_DNA"/>
</dbReference>
<dbReference type="Pfam" id="PF17820">
    <property type="entry name" value="PDZ_6"/>
    <property type="match status" value="2"/>
</dbReference>
<comment type="subcellular location">
    <subcellularLocation>
        <location evidence="1">Cell membrane</location>
    </subcellularLocation>
</comment>
<dbReference type="Pfam" id="PF00595">
    <property type="entry name" value="PDZ"/>
    <property type="match status" value="3"/>
</dbReference>
<evidence type="ECO:0000256" key="1">
    <source>
        <dbReference type="ARBA" id="ARBA00004236"/>
    </source>
</evidence>
<keyword evidence="7" id="KW-1185">Reference proteome</keyword>
<reference evidence="6 7" key="1">
    <citation type="submission" date="2021-04" db="EMBL/GenBank/DDBJ databases">
        <authorList>
            <person name="Bliznina A."/>
        </authorList>
    </citation>
    <scope>NUCLEOTIDE SEQUENCE [LARGE SCALE GENOMIC DNA]</scope>
</reference>
<feature type="domain" description="PDZ" evidence="5">
    <location>
        <begin position="409"/>
        <end position="494"/>
    </location>
</feature>
<feature type="domain" description="PDZ" evidence="5">
    <location>
        <begin position="122"/>
        <end position="197"/>
    </location>
</feature>
<dbReference type="SMART" id="SM00228">
    <property type="entry name" value="PDZ"/>
    <property type="match status" value="6"/>
</dbReference>
<dbReference type="SUPFAM" id="SSF50156">
    <property type="entry name" value="PDZ domain-like"/>
    <property type="match status" value="6"/>
</dbReference>
<dbReference type="PANTHER" id="PTHR14191:SF27">
    <property type="entry name" value="MICROTUBULE ASSOCIATED SERINE_THREONINE KINASE FAMILY MEMBER 4"/>
    <property type="match status" value="1"/>
</dbReference>
<evidence type="ECO:0000259" key="5">
    <source>
        <dbReference type="PROSITE" id="PS50106"/>
    </source>
</evidence>
<organism evidence="6 7">
    <name type="scientific">Oikopleura dioica</name>
    <name type="common">Tunicate</name>
    <dbReference type="NCBI Taxonomy" id="34765"/>
    <lineage>
        <taxon>Eukaryota</taxon>
        <taxon>Metazoa</taxon>
        <taxon>Chordata</taxon>
        <taxon>Tunicata</taxon>
        <taxon>Appendicularia</taxon>
        <taxon>Copelata</taxon>
        <taxon>Oikopleuridae</taxon>
        <taxon>Oikopleura</taxon>
    </lineage>
</organism>
<feature type="region of interest" description="Disordered" evidence="4">
    <location>
        <begin position="561"/>
        <end position="585"/>
    </location>
</feature>
<evidence type="ECO:0000256" key="2">
    <source>
        <dbReference type="ARBA" id="ARBA00022475"/>
    </source>
</evidence>
<feature type="domain" description="PDZ" evidence="5">
    <location>
        <begin position="16"/>
        <end position="104"/>
    </location>
</feature>
<sequence>MKKEKNEEFWRGLFNDIKFERSPEGNFNFKLISNKSESRETGVEYDHRISYVQEESQAELAGLSENMRVLRVNKQWIGQMEHNEVAQLIKKTAKALALRVVHSEADPDYKERDEKLVEKGYKFLLVEKKKGKGLGLNIETEMEATEGNPRWKHIVVSVDGGSVADSAGFSPGHIIVRLNGFDLSSYNRREFTSIAQNFMSNEQISFIVAIPDFERRESSSSEELSEPPSKRGKRISEGRYSLDEIQNEHITIDGEEDANVTRTAPVSVEAETLQAEESLPVAAPRVLPRANDLPKARLLRLVKSSTGSYGISMKTDPEIGLHCISLVAKSQPGALAGLLVDDCIWEINGEPVSKADSVKERMQKYPHHVVLLVTSKTEAKWFLNAGSRPDEFLAEKWALRYGESGIPREVEIFAGEEKMGFAFKSAATDKENNFGEHFITSVTKDGLAHKAGMEEEDVIIIANGTNTETLGHEEVISVIKSSMNPVKLTLINRKLNQAYKRLLINPADTDLIRELNKFELKTEPTVSIPPPSYSQEDKELTTEEVIEEIAARQTAIPETEKIESQPKETVKRTKTRESEREHRKNVVLAQQPRIVTLNRTNSSELIGFEYSSDKQNHHFVSTIYEETAADIAGLLTNDRILEINSEEVSGYSREEVDKLLNEDTNVELLVVDEATLITLEERGIKITAQLARGIDEPEAIKTSGATVSRAASTKIVPLPNTPQPLPRLVLLKKKNQTFGIEIGTEDDKFGASSHRLISIASSGPAAKTSARIGDYLLEINEIPVAGKNHDDLKLLIQNAGKRMVLLLADLESMDWHFDRQRMIDPSDAVQIPLAEFDSSESETEASSID</sequence>
<evidence type="ECO:0000313" key="6">
    <source>
        <dbReference type="EMBL" id="CAG5098419.1"/>
    </source>
</evidence>
<dbReference type="PANTHER" id="PTHR14191">
    <property type="entry name" value="PDZ DOMAIN CONTAINING PROTEIN"/>
    <property type="match status" value="1"/>
</dbReference>
<feature type="domain" description="PDZ" evidence="5">
    <location>
        <begin position="728"/>
        <end position="811"/>
    </location>
</feature>
<dbReference type="Gene3D" id="2.30.42.10">
    <property type="match status" value="6"/>
</dbReference>
<dbReference type="CDD" id="cd00136">
    <property type="entry name" value="PDZ_canonical"/>
    <property type="match status" value="1"/>
</dbReference>
<evidence type="ECO:0000313" key="7">
    <source>
        <dbReference type="Proteomes" id="UP001158576"/>
    </source>
</evidence>
<dbReference type="InterPro" id="IPR036034">
    <property type="entry name" value="PDZ_sf"/>
</dbReference>
<protein>
    <submittedName>
        <fullName evidence="6">Oidioi.mRNA.OKI2018_I69.XSR.g15650.t1.cds</fullName>
    </submittedName>
</protein>
<keyword evidence="3" id="KW-0677">Repeat</keyword>
<dbReference type="InterPro" id="IPR051067">
    <property type="entry name" value="NHER"/>
</dbReference>
<feature type="region of interest" description="Disordered" evidence="4">
    <location>
        <begin position="217"/>
        <end position="238"/>
    </location>
</feature>
<name>A0ABN7SIM5_OIKDI</name>
<feature type="domain" description="PDZ" evidence="5">
    <location>
        <begin position="594"/>
        <end position="675"/>
    </location>
</feature>
<accession>A0ABN7SIM5</accession>
<proteinExistence type="predicted"/>
<dbReference type="InterPro" id="IPR041489">
    <property type="entry name" value="PDZ_6"/>
</dbReference>
<keyword evidence="2" id="KW-0472">Membrane</keyword>
<evidence type="ECO:0000256" key="4">
    <source>
        <dbReference type="SAM" id="MobiDB-lite"/>
    </source>
</evidence>
<evidence type="ECO:0000256" key="3">
    <source>
        <dbReference type="ARBA" id="ARBA00022737"/>
    </source>
</evidence>
<gene>
    <name evidence="6" type="ORF">OKIOD_LOCUS7208</name>
</gene>
<dbReference type="PROSITE" id="PS50106">
    <property type="entry name" value="PDZ"/>
    <property type="match status" value="5"/>
</dbReference>
<keyword evidence="2" id="KW-1003">Cell membrane</keyword>
<dbReference type="InterPro" id="IPR001478">
    <property type="entry name" value="PDZ"/>
</dbReference>
<dbReference type="Proteomes" id="UP001158576">
    <property type="component" value="Chromosome XSR"/>
</dbReference>
<feature type="compositionally biased region" description="Basic and acidic residues" evidence="4">
    <location>
        <begin position="561"/>
        <end position="584"/>
    </location>
</feature>